<feature type="domain" description="DUF6873" evidence="1">
    <location>
        <begin position="5"/>
        <end position="229"/>
    </location>
</feature>
<protein>
    <recommendedName>
        <fullName evidence="1">DUF6873 domain-containing protein</fullName>
    </recommendedName>
</protein>
<evidence type="ECO:0000259" key="1">
    <source>
        <dbReference type="Pfam" id="PF21778"/>
    </source>
</evidence>
<evidence type="ECO:0000313" key="2">
    <source>
        <dbReference type="EMBL" id="SHI00122.1"/>
    </source>
</evidence>
<evidence type="ECO:0000313" key="3">
    <source>
        <dbReference type="Proteomes" id="UP000184447"/>
    </source>
</evidence>
<reference evidence="2 3" key="1">
    <citation type="submission" date="2016-11" db="EMBL/GenBank/DDBJ databases">
        <authorList>
            <person name="Jaros S."/>
            <person name="Januszkiewicz K."/>
            <person name="Wedrychowicz H."/>
        </authorList>
    </citation>
    <scope>NUCLEOTIDE SEQUENCE [LARGE SCALE GENOMIC DNA]</scope>
    <source>
        <strain evidence="2 3">DSM 8605</strain>
    </source>
</reference>
<dbReference type="InterPro" id="IPR049238">
    <property type="entry name" value="DUF6873"/>
</dbReference>
<sequence>MKFFFVDYRISKLELENLSIFGQVILCPPNTNLYKAIEGHPDILMNIISHKKIIFHKDIPTSFIESLKPINAQIILSENSLKEKYPYDIILNSVNLANVFLHNLEYTDKNLLKEVKTKLLINVKQGYSKCSTAVVKEDVVMTSDPSIASALTKINFHVLLLPPGHIQLPFLNYGFIGGTCGLIKDNLLGFYGELENYEYCTQVISFLKKHNVDYINLGKGPLIDRGSILSIEI</sequence>
<dbReference type="Proteomes" id="UP000184447">
    <property type="component" value="Unassembled WGS sequence"/>
</dbReference>
<dbReference type="AlphaFoldDB" id="A0A1M5XKF5"/>
<dbReference type="EMBL" id="FQXM01000031">
    <property type="protein sequence ID" value="SHI00122.1"/>
    <property type="molecule type" value="Genomic_DNA"/>
</dbReference>
<dbReference type="Pfam" id="PF21778">
    <property type="entry name" value="DUF6873"/>
    <property type="match status" value="1"/>
</dbReference>
<dbReference type="STRING" id="1121316.SAMN02745207_03715"/>
<gene>
    <name evidence="2" type="ORF">SAMN02745207_03715</name>
</gene>
<dbReference type="RefSeq" id="WP_073340523.1">
    <property type="nucleotide sequence ID" value="NZ_FQXM01000031.1"/>
</dbReference>
<dbReference type="OrthoDB" id="1753686at2"/>
<keyword evidence="3" id="KW-1185">Reference proteome</keyword>
<accession>A0A1M5XKF5</accession>
<organism evidence="2 3">
    <name type="scientific">Clostridium grantii DSM 8605</name>
    <dbReference type="NCBI Taxonomy" id="1121316"/>
    <lineage>
        <taxon>Bacteria</taxon>
        <taxon>Bacillati</taxon>
        <taxon>Bacillota</taxon>
        <taxon>Clostridia</taxon>
        <taxon>Eubacteriales</taxon>
        <taxon>Clostridiaceae</taxon>
        <taxon>Clostridium</taxon>
    </lineage>
</organism>
<name>A0A1M5XKF5_9CLOT</name>
<proteinExistence type="predicted"/>